<comment type="caution">
    <text evidence="3">The sequence shown here is derived from an EMBL/GenBank/DDBJ whole genome shotgun (WGS) entry which is preliminary data.</text>
</comment>
<gene>
    <name evidence="3" type="ORF">QYE76_019538</name>
</gene>
<dbReference type="PANTHER" id="PTHR43180">
    <property type="entry name" value="3-OXOACYL-(ACYL-CARRIER-PROTEIN) REDUCTASE (AFU_ORTHOLOGUE AFUA_6G11210)"/>
    <property type="match status" value="1"/>
</dbReference>
<evidence type="ECO:0000256" key="2">
    <source>
        <dbReference type="ARBA" id="ARBA00023002"/>
    </source>
</evidence>
<comment type="similarity">
    <text evidence="1">Belongs to the short-chain dehydrogenases/reductases (SDR) family.</text>
</comment>
<evidence type="ECO:0000256" key="1">
    <source>
        <dbReference type="ARBA" id="ARBA00006484"/>
    </source>
</evidence>
<protein>
    <submittedName>
        <fullName evidence="3">Uncharacterized protein</fullName>
    </submittedName>
</protein>
<evidence type="ECO:0000313" key="4">
    <source>
        <dbReference type="Proteomes" id="UP001231189"/>
    </source>
</evidence>
<sequence>MVAAVMMAMTLPESFSKSIGFIFATTKEGSVLDYKPSIVAAAAAAPRPARHPLQPARHPLQQVSSAHAPLAALNLADFDRVMAANTRSTVAGIKQAARVMVPRRSRCILCTGSTTGTLGGVPALPYSLSKATVVVVVRLVPEELARPGMRMNAISPHTIATPLLVRSLARANPDVGGETLKRMVERGMSKLQGAVLEPEDMARAAVYLASGS</sequence>
<accession>A0AAD8R4Q0</accession>
<dbReference type="Pfam" id="PF13561">
    <property type="entry name" value="adh_short_C2"/>
    <property type="match status" value="1"/>
</dbReference>
<dbReference type="Gene3D" id="3.40.50.720">
    <property type="entry name" value="NAD(P)-binding Rossmann-like Domain"/>
    <property type="match status" value="1"/>
</dbReference>
<reference evidence="3" key="1">
    <citation type="submission" date="2023-07" db="EMBL/GenBank/DDBJ databases">
        <title>A chromosome-level genome assembly of Lolium multiflorum.</title>
        <authorList>
            <person name="Chen Y."/>
            <person name="Copetti D."/>
            <person name="Kolliker R."/>
            <person name="Studer B."/>
        </authorList>
    </citation>
    <scope>NUCLEOTIDE SEQUENCE</scope>
    <source>
        <strain evidence="3">02402/16</strain>
        <tissue evidence="3">Leaf</tissue>
    </source>
</reference>
<dbReference type="SUPFAM" id="SSF51735">
    <property type="entry name" value="NAD(P)-binding Rossmann-fold domains"/>
    <property type="match status" value="1"/>
</dbReference>
<dbReference type="GO" id="GO:0016491">
    <property type="term" value="F:oxidoreductase activity"/>
    <property type="evidence" value="ECO:0007669"/>
    <property type="project" value="UniProtKB-KW"/>
</dbReference>
<dbReference type="EMBL" id="JAUUTY010000006">
    <property type="protein sequence ID" value="KAK1614021.1"/>
    <property type="molecule type" value="Genomic_DNA"/>
</dbReference>
<evidence type="ECO:0000313" key="3">
    <source>
        <dbReference type="EMBL" id="KAK1614021.1"/>
    </source>
</evidence>
<dbReference type="AlphaFoldDB" id="A0AAD8R4Q0"/>
<keyword evidence="4" id="KW-1185">Reference proteome</keyword>
<dbReference type="InterPro" id="IPR002347">
    <property type="entry name" value="SDR_fam"/>
</dbReference>
<dbReference type="PRINTS" id="PR00081">
    <property type="entry name" value="GDHRDH"/>
</dbReference>
<proteinExistence type="inferred from homology"/>
<name>A0AAD8R4Q0_LOLMU</name>
<dbReference type="Proteomes" id="UP001231189">
    <property type="component" value="Unassembled WGS sequence"/>
</dbReference>
<organism evidence="3 4">
    <name type="scientific">Lolium multiflorum</name>
    <name type="common">Italian ryegrass</name>
    <name type="synonym">Lolium perenne subsp. multiflorum</name>
    <dbReference type="NCBI Taxonomy" id="4521"/>
    <lineage>
        <taxon>Eukaryota</taxon>
        <taxon>Viridiplantae</taxon>
        <taxon>Streptophyta</taxon>
        <taxon>Embryophyta</taxon>
        <taxon>Tracheophyta</taxon>
        <taxon>Spermatophyta</taxon>
        <taxon>Magnoliopsida</taxon>
        <taxon>Liliopsida</taxon>
        <taxon>Poales</taxon>
        <taxon>Poaceae</taxon>
        <taxon>BOP clade</taxon>
        <taxon>Pooideae</taxon>
        <taxon>Poodae</taxon>
        <taxon>Poeae</taxon>
        <taxon>Poeae Chloroplast Group 2 (Poeae type)</taxon>
        <taxon>Loliodinae</taxon>
        <taxon>Loliinae</taxon>
        <taxon>Lolium</taxon>
    </lineage>
</organism>
<keyword evidence="2" id="KW-0560">Oxidoreductase</keyword>
<dbReference type="InterPro" id="IPR036291">
    <property type="entry name" value="NAD(P)-bd_dom_sf"/>
</dbReference>
<dbReference type="PANTHER" id="PTHR43180:SF94">
    <property type="entry name" value="OS07G0665000 PROTEIN"/>
    <property type="match status" value="1"/>
</dbReference>